<sequence>MGCARESNANEFACLVVRCEDDYAVGLHVYTSRPAGDAGTWEMTLDRETRLIDTIAGTSPYGARLDDPDGWLLDGLRHGTFVYLRHYNDMDKAFVFIDLSGSFRSIAEALHWCAPRVPPGEQIGSPDVGPPQNNGEAQ</sequence>
<gene>
    <name evidence="2" type="ORF">GO014_14390</name>
</gene>
<dbReference type="RefSeq" id="WP_179952981.1">
    <property type="nucleotide sequence ID" value="NZ_WQRF01000004.1"/>
</dbReference>
<reference evidence="2 3" key="1">
    <citation type="submission" date="2019-12" db="EMBL/GenBank/DDBJ databases">
        <title>Devosia maris sp. nov., isolated from the deep seawater.</title>
        <authorList>
            <person name="Liu Y."/>
        </authorList>
    </citation>
    <scope>NUCLEOTIDE SEQUENCE [LARGE SCALE GENOMIC DNA]</scope>
    <source>
        <strain evidence="2 3">L53-10-65</strain>
    </source>
</reference>
<comment type="caution">
    <text evidence="2">The sequence shown here is derived from an EMBL/GenBank/DDBJ whole genome shotgun (WGS) entry which is preliminary data.</text>
</comment>
<proteinExistence type="predicted"/>
<evidence type="ECO:0000313" key="3">
    <source>
        <dbReference type="Proteomes" id="UP000438106"/>
    </source>
</evidence>
<name>A0A7X3FT85_9HYPH</name>
<feature type="region of interest" description="Disordered" evidence="1">
    <location>
        <begin position="118"/>
        <end position="138"/>
    </location>
</feature>
<accession>A0A7X3FT85</accession>
<dbReference type="AlphaFoldDB" id="A0A7X3FT85"/>
<dbReference type="Proteomes" id="UP000438106">
    <property type="component" value="Unassembled WGS sequence"/>
</dbReference>
<evidence type="ECO:0000313" key="2">
    <source>
        <dbReference type="EMBL" id="MVT00214.1"/>
    </source>
</evidence>
<evidence type="ECO:0000256" key="1">
    <source>
        <dbReference type="SAM" id="MobiDB-lite"/>
    </source>
</evidence>
<organism evidence="2 3">
    <name type="scientific">Devosia marina</name>
    <dbReference type="NCBI Taxonomy" id="2683198"/>
    <lineage>
        <taxon>Bacteria</taxon>
        <taxon>Pseudomonadati</taxon>
        <taxon>Pseudomonadota</taxon>
        <taxon>Alphaproteobacteria</taxon>
        <taxon>Hyphomicrobiales</taxon>
        <taxon>Devosiaceae</taxon>
        <taxon>Devosia</taxon>
    </lineage>
</organism>
<protein>
    <submittedName>
        <fullName evidence="2">Uncharacterized protein</fullName>
    </submittedName>
</protein>
<dbReference type="EMBL" id="WQRF01000004">
    <property type="protein sequence ID" value="MVT00214.1"/>
    <property type="molecule type" value="Genomic_DNA"/>
</dbReference>
<keyword evidence="3" id="KW-1185">Reference proteome</keyword>